<dbReference type="RefSeq" id="WP_390205925.1">
    <property type="nucleotide sequence ID" value="NZ_JBHSZC010000001.1"/>
</dbReference>
<dbReference type="Proteomes" id="UP001596417">
    <property type="component" value="Unassembled WGS sequence"/>
</dbReference>
<evidence type="ECO:0000313" key="3">
    <source>
        <dbReference type="Proteomes" id="UP001596417"/>
    </source>
</evidence>
<reference evidence="2 3" key="1">
    <citation type="journal article" date="2019" name="Int. J. Syst. Evol. Microbiol.">
        <title>The Global Catalogue of Microorganisms (GCM) 10K type strain sequencing project: providing services to taxonomists for standard genome sequencing and annotation.</title>
        <authorList>
            <consortium name="The Broad Institute Genomics Platform"/>
            <consortium name="The Broad Institute Genome Sequencing Center for Infectious Disease"/>
            <person name="Wu L."/>
            <person name="Ma J."/>
        </authorList>
    </citation>
    <scope>NUCLEOTIDE SEQUENCE [LARGE SCALE GENOMIC DNA]</scope>
    <source>
        <strain evidence="2 3">RDMS1</strain>
    </source>
</reference>
<dbReference type="AlphaFoldDB" id="A0ABD5YSP8"/>
<name>A0ABD5YSP8_9EURY</name>
<sequence length="102" mass="11558">MTAHTKVLIGLANSRRRFVLHQLRTNESMTLSALADDIAVHEHDQPLADIAAKNVRQTYISLYHTHIPTLESATLVQYDQSVEKVSLTEQAKAVERYDDFLP</sequence>
<organism evidence="2 3">
    <name type="scientific">Halocatena marina</name>
    <dbReference type="NCBI Taxonomy" id="2934937"/>
    <lineage>
        <taxon>Archaea</taxon>
        <taxon>Methanobacteriati</taxon>
        <taxon>Methanobacteriota</taxon>
        <taxon>Stenosarchaea group</taxon>
        <taxon>Halobacteria</taxon>
        <taxon>Halobacteriales</taxon>
        <taxon>Natronomonadaceae</taxon>
        <taxon>Halocatena</taxon>
    </lineage>
</organism>
<comment type="caution">
    <text evidence="2">The sequence shown here is derived from an EMBL/GenBank/DDBJ whole genome shotgun (WGS) entry which is preliminary data.</text>
</comment>
<feature type="domain" description="DUF7344" evidence="1">
    <location>
        <begin position="11"/>
        <end position="85"/>
    </location>
</feature>
<dbReference type="EMBL" id="JBHTAX010000001">
    <property type="protein sequence ID" value="MFC7190967.1"/>
    <property type="molecule type" value="Genomic_DNA"/>
</dbReference>
<gene>
    <name evidence="2" type="ORF">ACFQL7_14810</name>
</gene>
<evidence type="ECO:0000259" key="1">
    <source>
        <dbReference type="Pfam" id="PF24035"/>
    </source>
</evidence>
<dbReference type="InterPro" id="IPR055768">
    <property type="entry name" value="DUF7344"/>
</dbReference>
<proteinExistence type="predicted"/>
<keyword evidence="3" id="KW-1185">Reference proteome</keyword>
<evidence type="ECO:0000313" key="2">
    <source>
        <dbReference type="EMBL" id="MFC7190967.1"/>
    </source>
</evidence>
<accession>A0ABD5YSP8</accession>
<protein>
    <recommendedName>
        <fullName evidence="1">DUF7344 domain-containing protein</fullName>
    </recommendedName>
</protein>
<dbReference type="Pfam" id="PF24035">
    <property type="entry name" value="DUF7344"/>
    <property type="match status" value="1"/>
</dbReference>